<proteinExistence type="predicted"/>
<dbReference type="Proteomes" id="UP001396334">
    <property type="component" value="Unassembled WGS sequence"/>
</dbReference>
<accession>A0ABR2U5L4</accession>
<sequence length="125" mass="13773">MPKRKLDEDFNTECFGFNSIDKVVISNNEWPRKLNIEEIFFGGGVNIPVVSSKEELNQSMEAGVGEKSDLGAKSSDQEILKLVKDGKCVISSEIPLVSYFDSSPKVSLAKEKSDKDEELNIESGA</sequence>
<comment type="caution">
    <text evidence="1">The sequence shown here is derived from an EMBL/GenBank/DDBJ whole genome shotgun (WGS) entry which is preliminary data.</text>
</comment>
<reference evidence="1 2" key="1">
    <citation type="journal article" date="2024" name="G3 (Bethesda)">
        <title>Genome assembly of Hibiscus sabdariffa L. provides insights into metabolisms of medicinal natural products.</title>
        <authorList>
            <person name="Kim T."/>
        </authorList>
    </citation>
    <scope>NUCLEOTIDE SEQUENCE [LARGE SCALE GENOMIC DNA]</scope>
    <source>
        <strain evidence="1">TK-2024</strain>
        <tissue evidence="1">Old leaves</tissue>
    </source>
</reference>
<gene>
    <name evidence="1" type="ORF">V6N11_058688</name>
</gene>
<dbReference type="EMBL" id="JBBPBN010000002">
    <property type="protein sequence ID" value="KAK9044796.1"/>
    <property type="molecule type" value="Genomic_DNA"/>
</dbReference>
<organism evidence="1 2">
    <name type="scientific">Hibiscus sabdariffa</name>
    <name type="common">roselle</name>
    <dbReference type="NCBI Taxonomy" id="183260"/>
    <lineage>
        <taxon>Eukaryota</taxon>
        <taxon>Viridiplantae</taxon>
        <taxon>Streptophyta</taxon>
        <taxon>Embryophyta</taxon>
        <taxon>Tracheophyta</taxon>
        <taxon>Spermatophyta</taxon>
        <taxon>Magnoliopsida</taxon>
        <taxon>eudicotyledons</taxon>
        <taxon>Gunneridae</taxon>
        <taxon>Pentapetalae</taxon>
        <taxon>rosids</taxon>
        <taxon>malvids</taxon>
        <taxon>Malvales</taxon>
        <taxon>Malvaceae</taxon>
        <taxon>Malvoideae</taxon>
        <taxon>Hibiscus</taxon>
    </lineage>
</organism>
<protein>
    <submittedName>
        <fullName evidence="1">Uncharacterized protein</fullName>
    </submittedName>
</protein>
<evidence type="ECO:0000313" key="1">
    <source>
        <dbReference type="EMBL" id="KAK9044796.1"/>
    </source>
</evidence>
<evidence type="ECO:0000313" key="2">
    <source>
        <dbReference type="Proteomes" id="UP001396334"/>
    </source>
</evidence>
<name>A0ABR2U5L4_9ROSI</name>
<keyword evidence="2" id="KW-1185">Reference proteome</keyword>